<reference evidence="1 2" key="1">
    <citation type="submission" date="2020-05" db="EMBL/GenBank/DDBJ databases">
        <title>Draft genome sequence of Desulfovibrio sp. strain HN2T.</title>
        <authorList>
            <person name="Ueno A."/>
            <person name="Tamazawa S."/>
            <person name="Tamamura S."/>
            <person name="Murakami T."/>
            <person name="Kiyama T."/>
            <person name="Inomata H."/>
            <person name="Amano Y."/>
            <person name="Miyakawa K."/>
            <person name="Tamaki H."/>
            <person name="Naganuma T."/>
            <person name="Kaneko K."/>
        </authorList>
    </citation>
    <scope>NUCLEOTIDE SEQUENCE [LARGE SCALE GENOMIC DNA]</scope>
    <source>
        <strain evidence="1 2">HN2</strain>
    </source>
</reference>
<name>A0A7J0BL35_9BACT</name>
<dbReference type="AlphaFoldDB" id="A0A7J0BL35"/>
<keyword evidence="2" id="KW-1185">Reference proteome</keyword>
<dbReference type="EMBL" id="BLVO01000013">
    <property type="protein sequence ID" value="GFM34359.1"/>
    <property type="molecule type" value="Genomic_DNA"/>
</dbReference>
<accession>A0A7J0BL35</accession>
<protein>
    <submittedName>
        <fullName evidence="1">Uncharacterized protein</fullName>
    </submittedName>
</protein>
<organism evidence="1 2">
    <name type="scientific">Desulfovibrio subterraneus</name>
    <dbReference type="NCBI Taxonomy" id="2718620"/>
    <lineage>
        <taxon>Bacteria</taxon>
        <taxon>Pseudomonadati</taxon>
        <taxon>Thermodesulfobacteriota</taxon>
        <taxon>Desulfovibrionia</taxon>
        <taxon>Desulfovibrionales</taxon>
        <taxon>Desulfovibrionaceae</taxon>
        <taxon>Desulfovibrio</taxon>
    </lineage>
</organism>
<evidence type="ECO:0000313" key="1">
    <source>
        <dbReference type="EMBL" id="GFM34359.1"/>
    </source>
</evidence>
<sequence>MEVGGVSSARGFEAYARAAATERLEAVAAAQQARSQSSVGFKLGKFGVRYETEEEASSGDVMSQARSTLRDTYVPDLETTGLRRQISASTQLEGAPESQWMRRMGAAAYQQTEAAYTRQDPMLQVTV</sequence>
<proteinExistence type="predicted"/>
<gene>
    <name evidence="1" type="ORF">DSM101010T_27240</name>
</gene>
<evidence type="ECO:0000313" key="2">
    <source>
        <dbReference type="Proteomes" id="UP000503840"/>
    </source>
</evidence>
<dbReference type="Proteomes" id="UP000503840">
    <property type="component" value="Unassembled WGS sequence"/>
</dbReference>
<comment type="caution">
    <text evidence="1">The sequence shown here is derived from an EMBL/GenBank/DDBJ whole genome shotgun (WGS) entry which is preliminary data.</text>
</comment>